<protein>
    <submittedName>
        <fullName evidence="1">Uncharacterized protein</fullName>
    </submittedName>
</protein>
<dbReference type="Proteomes" id="UP000019149">
    <property type="component" value="Unassembled WGS sequence"/>
</dbReference>
<comment type="caution">
    <text evidence="1">The sequence shown here is derived from an EMBL/GenBank/DDBJ whole genome shotgun (WGS) entry which is preliminary data.</text>
</comment>
<keyword evidence="2" id="KW-1185">Reference proteome</keyword>
<dbReference type="KEGG" id="egl:EGR_05023"/>
<organism evidence="1 2">
    <name type="scientific">Echinococcus granulosus</name>
    <name type="common">Hydatid tapeworm</name>
    <dbReference type="NCBI Taxonomy" id="6210"/>
    <lineage>
        <taxon>Eukaryota</taxon>
        <taxon>Metazoa</taxon>
        <taxon>Spiralia</taxon>
        <taxon>Lophotrochozoa</taxon>
        <taxon>Platyhelminthes</taxon>
        <taxon>Cestoda</taxon>
        <taxon>Eucestoda</taxon>
        <taxon>Cyclophyllidea</taxon>
        <taxon>Taeniidae</taxon>
        <taxon>Echinococcus</taxon>
        <taxon>Echinococcus granulosus group</taxon>
    </lineage>
</organism>
<dbReference type="CTD" id="36340738"/>
<accession>W6UFH0</accession>
<evidence type="ECO:0000313" key="2">
    <source>
        <dbReference type="Proteomes" id="UP000019149"/>
    </source>
</evidence>
<sequence>MKYIADSIEVHKMGERTAWKERQNGNFKNKSAKGVLKFRIACQNSYEQFLNNIFPHCLAFVYMNWLAWRLEYSSGCKHWACHFKACSIGAKNGLGTVHF</sequence>
<dbReference type="RefSeq" id="XP_024351366.1">
    <property type="nucleotide sequence ID" value="XM_024494272.1"/>
</dbReference>
<reference evidence="1 2" key="1">
    <citation type="journal article" date="2013" name="Nat. Genet.">
        <title>The genome of the hydatid tapeworm Echinococcus granulosus.</title>
        <authorList>
            <person name="Zheng H."/>
            <person name="Zhang W."/>
            <person name="Zhang L."/>
            <person name="Zhang Z."/>
            <person name="Li J."/>
            <person name="Lu G."/>
            <person name="Zhu Y."/>
            <person name="Wang Y."/>
            <person name="Huang Y."/>
            <person name="Liu J."/>
            <person name="Kang H."/>
            <person name="Chen J."/>
            <person name="Wang L."/>
            <person name="Chen A."/>
            <person name="Yu S."/>
            <person name="Gao Z."/>
            <person name="Jin L."/>
            <person name="Gu W."/>
            <person name="Wang Z."/>
            <person name="Zhao L."/>
            <person name="Shi B."/>
            <person name="Wen H."/>
            <person name="Lin R."/>
            <person name="Jones M.K."/>
            <person name="Brejova B."/>
            <person name="Vinar T."/>
            <person name="Zhao G."/>
            <person name="McManus D.P."/>
            <person name="Chen Z."/>
            <person name="Zhou Y."/>
            <person name="Wang S."/>
        </authorList>
    </citation>
    <scope>NUCLEOTIDE SEQUENCE [LARGE SCALE GENOMIC DNA]</scope>
</reference>
<gene>
    <name evidence="1" type="ORF">EGR_05023</name>
</gene>
<dbReference type="AlphaFoldDB" id="W6UFH0"/>
<dbReference type="GeneID" id="36340738"/>
<evidence type="ECO:0000313" key="1">
    <source>
        <dbReference type="EMBL" id="EUB60170.1"/>
    </source>
</evidence>
<name>W6UFH0_ECHGR</name>
<proteinExistence type="predicted"/>
<dbReference type="EMBL" id="APAU02000034">
    <property type="protein sequence ID" value="EUB60170.1"/>
    <property type="molecule type" value="Genomic_DNA"/>
</dbReference>